<dbReference type="PANTHER" id="PTHR42723">
    <property type="entry name" value="CHLOROPHYLL SYNTHASE"/>
    <property type="match status" value="1"/>
</dbReference>
<reference evidence="1" key="2">
    <citation type="submission" date="2019-07" db="EMBL/GenBank/DDBJ databases">
        <authorList>
            <person name="Seetharam A."/>
            <person name="Woodhouse M."/>
            <person name="Cannon E."/>
        </authorList>
    </citation>
    <scope>NUCLEOTIDE SEQUENCE [LARGE SCALE GENOMIC DNA]</scope>
    <source>
        <strain evidence="1">cv. B73</strain>
    </source>
</reference>
<dbReference type="OrthoDB" id="434972at2759"/>
<accession>A0A804Q0U1</accession>
<protein>
    <submittedName>
        <fullName evidence="1">Uncharacterized protein</fullName>
    </submittedName>
</protein>
<dbReference type="PANTHER" id="PTHR42723:SF1">
    <property type="entry name" value="CHLOROPHYLL SYNTHASE, CHLOROPLASTIC"/>
    <property type="match status" value="1"/>
</dbReference>
<evidence type="ECO:0000313" key="1">
    <source>
        <dbReference type="EnsemblPlants" id="Zm00001eb286140_P002"/>
    </source>
</evidence>
<proteinExistence type="evidence at protein level"/>
<dbReference type="Proteomes" id="UP000007305">
    <property type="component" value="Chromosome 6"/>
</dbReference>
<dbReference type="InterPro" id="IPR050475">
    <property type="entry name" value="Prenyltransferase_related"/>
</dbReference>
<evidence type="ECO:0007829" key="3">
    <source>
        <dbReference type="PeptideAtlas" id="A0A804Q0U1"/>
    </source>
</evidence>
<dbReference type="AlphaFoldDB" id="A0A804Q0U1"/>
<organism evidence="1 2">
    <name type="scientific">Zea mays</name>
    <name type="common">Maize</name>
    <dbReference type="NCBI Taxonomy" id="4577"/>
    <lineage>
        <taxon>Eukaryota</taxon>
        <taxon>Viridiplantae</taxon>
        <taxon>Streptophyta</taxon>
        <taxon>Embryophyta</taxon>
        <taxon>Tracheophyta</taxon>
        <taxon>Spermatophyta</taxon>
        <taxon>Magnoliopsida</taxon>
        <taxon>Liliopsida</taxon>
        <taxon>Poales</taxon>
        <taxon>Poaceae</taxon>
        <taxon>PACMAD clade</taxon>
        <taxon>Panicoideae</taxon>
        <taxon>Andropogonodae</taxon>
        <taxon>Andropogoneae</taxon>
        <taxon>Tripsacinae</taxon>
        <taxon>Zea</taxon>
    </lineage>
</organism>
<keyword evidence="3" id="KW-1267">Proteomics identification</keyword>
<evidence type="ECO:0000313" key="2">
    <source>
        <dbReference type="Proteomes" id="UP000007305"/>
    </source>
</evidence>
<dbReference type="Gramene" id="Zm00001eb286140_T002">
    <property type="protein sequence ID" value="Zm00001eb286140_P002"/>
    <property type="gene ID" value="Zm00001eb286140"/>
</dbReference>
<gene>
    <name evidence="1" type="primary">LOC100274372</name>
</gene>
<reference evidence="2" key="1">
    <citation type="journal article" date="2009" name="Science">
        <title>The B73 maize genome: complexity, diversity, and dynamics.</title>
        <authorList>
            <person name="Schnable P.S."/>
            <person name="Ware D."/>
            <person name="Fulton R.S."/>
            <person name="Stein J.C."/>
            <person name="Wei F."/>
            <person name="Pasternak S."/>
            <person name="Liang C."/>
            <person name="Zhang J."/>
            <person name="Fulton L."/>
            <person name="Graves T.A."/>
            <person name="Minx P."/>
            <person name="Reily A.D."/>
            <person name="Courtney L."/>
            <person name="Kruchowski S.S."/>
            <person name="Tomlinson C."/>
            <person name="Strong C."/>
            <person name="Delehaunty K."/>
            <person name="Fronick C."/>
            <person name="Courtney B."/>
            <person name="Rock S.M."/>
            <person name="Belter E."/>
            <person name="Du F."/>
            <person name="Kim K."/>
            <person name="Abbott R.M."/>
            <person name="Cotton M."/>
            <person name="Levy A."/>
            <person name="Marchetto P."/>
            <person name="Ochoa K."/>
            <person name="Jackson S.M."/>
            <person name="Gillam B."/>
            <person name="Chen W."/>
            <person name="Yan L."/>
            <person name="Higginbotham J."/>
            <person name="Cardenas M."/>
            <person name="Waligorski J."/>
            <person name="Applebaum E."/>
            <person name="Phelps L."/>
            <person name="Falcone J."/>
            <person name="Kanchi K."/>
            <person name="Thane T."/>
            <person name="Scimone A."/>
            <person name="Thane N."/>
            <person name="Henke J."/>
            <person name="Wang T."/>
            <person name="Ruppert J."/>
            <person name="Shah N."/>
            <person name="Rotter K."/>
            <person name="Hodges J."/>
            <person name="Ingenthron E."/>
            <person name="Cordes M."/>
            <person name="Kohlberg S."/>
            <person name="Sgro J."/>
            <person name="Delgado B."/>
            <person name="Mead K."/>
            <person name="Chinwalla A."/>
            <person name="Leonard S."/>
            <person name="Crouse K."/>
            <person name="Collura K."/>
            <person name="Kudrna D."/>
            <person name="Currie J."/>
            <person name="He R."/>
            <person name="Angelova A."/>
            <person name="Rajasekar S."/>
            <person name="Mueller T."/>
            <person name="Lomeli R."/>
            <person name="Scara G."/>
            <person name="Ko A."/>
            <person name="Delaney K."/>
            <person name="Wissotski M."/>
            <person name="Lopez G."/>
            <person name="Campos D."/>
            <person name="Braidotti M."/>
            <person name="Ashley E."/>
            <person name="Golser W."/>
            <person name="Kim H."/>
            <person name="Lee S."/>
            <person name="Lin J."/>
            <person name="Dujmic Z."/>
            <person name="Kim W."/>
            <person name="Talag J."/>
            <person name="Zuccolo A."/>
            <person name="Fan C."/>
            <person name="Sebastian A."/>
            <person name="Kramer M."/>
            <person name="Spiegel L."/>
            <person name="Nascimento L."/>
            <person name="Zutavern T."/>
            <person name="Miller B."/>
            <person name="Ambroise C."/>
            <person name="Muller S."/>
            <person name="Spooner W."/>
            <person name="Narechania A."/>
            <person name="Ren L."/>
            <person name="Wei S."/>
            <person name="Kumari S."/>
            <person name="Faga B."/>
            <person name="Levy M.J."/>
            <person name="McMahan L."/>
            <person name="Van Buren P."/>
            <person name="Vaughn M.W."/>
            <person name="Ying K."/>
            <person name="Yeh C.-T."/>
            <person name="Emrich S.J."/>
            <person name="Jia Y."/>
            <person name="Kalyanaraman A."/>
            <person name="Hsia A.-P."/>
            <person name="Barbazuk W.B."/>
            <person name="Baucom R.S."/>
            <person name="Brutnell T.P."/>
            <person name="Carpita N.C."/>
            <person name="Chaparro C."/>
            <person name="Chia J.-M."/>
            <person name="Deragon J.-M."/>
            <person name="Estill J.C."/>
            <person name="Fu Y."/>
            <person name="Jeddeloh J.A."/>
            <person name="Han Y."/>
            <person name="Lee H."/>
            <person name="Li P."/>
            <person name="Lisch D.R."/>
            <person name="Liu S."/>
            <person name="Liu Z."/>
            <person name="Nagel D.H."/>
            <person name="McCann M.C."/>
            <person name="SanMiguel P."/>
            <person name="Myers A.M."/>
            <person name="Nettleton D."/>
            <person name="Nguyen J."/>
            <person name="Penning B.W."/>
            <person name="Ponnala L."/>
            <person name="Schneider K.L."/>
            <person name="Schwartz D.C."/>
            <person name="Sharma A."/>
            <person name="Soderlund C."/>
            <person name="Springer N.M."/>
            <person name="Sun Q."/>
            <person name="Wang H."/>
            <person name="Waterman M."/>
            <person name="Westerman R."/>
            <person name="Wolfgruber T.K."/>
            <person name="Yang L."/>
            <person name="Yu Y."/>
            <person name="Zhang L."/>
            <person name="Zhou S."/>
            <person name="Zhu Q."/>
            <person name="Bennetzen J.L."/>
            <person name="Dawe R.K."/>
            <person name="Jiang J."/>
            <person name="Jiang N."/>
            <person name="Presting G.G."/>
            <person name="Wessler S.R."/>
            <person name="Aluru S."/>
            <person name="Martienssen R.A."/>
            <person name="Clifton S.W."/>
            <person name="McCombie W.R."/>
            <person name="Wing R.A."/>
            <person name="Wilson R.K."/>
        </authorList>
    </citation>
    <scope>NUCLEOTIDE SEQUENCE [LARGE SCALE GENOMIC DNA]</scope>
    <source>
        <strain evidence="2">cv. B73</strain>
    </source>
</reference>
<sequence>MAAAHLLAALSSSTALRPPLRLRSPQHPPHIRFNCTGRRPFPVVRAAETDAKNAKANAKAPNKAPAADGSSFNQLLGIKGAKQESDIWKIRLQLTKPVTWPPLVWGVLCGAAASGNFHWTVEDVAKSIVCMIMSGPCLTGYTQPNILACRHLMTGMIETLMQLMSLIGLFHQVLYQKTR</sequence>
<keyword evidence="2" id="KW-1185">Reference proteome</keyword>
<reference evidence="1" key="3">
    <citation type="submission" date="2021-05" db="UniProtKB">
        <authorList>
            <consortium name="EnsemblPlants"/>
        </authorList>
    </citation>
    <scope>IDENTIFICATION</scope>
    <source>
        <strain evidence="1">cv. B73</strain>
    </source>
</reference>
<dbReference type="EnsemblPlants" id="Zm00001eb286140_T002">
    <property type="protein sequence ID" value="Zm00001eb286140_P002"/>
    <property type="gene ID" value="Zm00001eb286140"/>
</dbReference>
<name>A0A804Q0U1_MAIZE</name>